<keyword evidence="2" id="KW-1185">Reference proteome</keyword>
<gene>
    <name evidence="1" type="ORF">ABVK25_000080</name>
</gene>
<organism evidence="1 2">
    <name type="scientific">Lepraria finkii</name>
    <dbReference type="NCBI Taxonomy" id="1340010"/>
    <lineage>
        <taxon>Eukaryota</taxon>
        <taxon>Fungi</taxon>
        <taxon>Dikarya</taxon>
        <taxon>Ascomycota</taxon>
        <taxon>Pezizomycotina</taxon>
        <taxon>Lecanoromycetes</taxon>
        <taxon>OSLEUM clade</taxon>
        <taxon>Lecanoromycetidae</taxon>
        <taxon>Lecanorales</taxon>
        <taxon>Lecanorineae</taxon>
        <taxon>Stereocaulaceae</taxon>
        <taxon>Lepraria</taxon>
    </lineage>
</organism>
<protein>
    <submittedName>
        <fullName evidence="1">Uncharacterized protein</fullName>
    </submittedName>
</protein>
<reference evidence="1 2" key="1">
    <citation type="submission" date="2024-09" db="EMBL/GenBank/DDBJ databases">
        <title>Rethinking Asexuality: The Enigmatic Case of Functional Sexual Genes in Lepraria (Stereocaulaceae).</title>
        <authorList>
            <person name="Doellman M."/>
            <person name="Sun Y."/>
            <person name="Barcenas-Pena A."/>
            <person name="Lumbsch H.T."/>
            <person name="Grewe F."/>
        </authorList>
    </citation>
    <scope>NUCLEOTIDE SEQUENCE [LARGE SCALE GENOMIC DNA]</scope>
    <source>
        <strain evidence="1 2">Grewe 0041</strain>
    </source>
</reference>
<dbReference type="EMBL" id="JBHFEH010000001">
    <property type="protein sequence ID" value="KAL2058789.1"/>
    <property type="molecule type" value="Genomic_DNA"/>
</dbReference>
<evidence type="ECO:0000313" key="1">
    <source>
        <dbReference type="EMBL" id="KAL2058789.1"/>
    </source>
</evidence>
<name>A0ABR4BPT5_9LECA</name>
<accession>A0ABR4BPT5</accession>
<evidence type="ECO:0000313" key="2">
    <source>
        <dbReference type="Proteomes" id="UP001590951"/>
    </source>
</evidence>
<sequence length="464" mass="52996">MDVSAGAFFQRTFYRIFSLPRIVSGLLSRSKAPLCLSLEDGLGEGPFIGDPRIYSEQPSRPPPQKLEHDRILIAPATQINSIEADTKPKHEHLDDSDIPYADEPIRVVLHDDGPKDYLSMLLTEDMVSKICSAGKDRRALEQVERLAQDADLELTVAEIQVGTFQLVLKQAQNEDEVRKFEKEQKERQKELGIARQRQEVIGKELDTLKLNEKRSRTQLQDMLEHILEQAGLVDLLSLEPQVFDEKALSECSSSVSVKSESTAPSCGELLRRTVDEDLTNAKWAYTEAERNFDNRHYFYQQELQQYKEYAAGREAFVTRTEFDGHLFVEINQLTRNLIEAEDRLNAARAHAKAFGLPDQWENMLNGIIDPGTDRYKDSEEAVEIVGVDRDRIGKWWQGVSASQELPDFDGCEDVKLEQWDAESVGASDSCSVVDWMGYGPKIVEWQEFCRLLREERIEEIQVEI</sequence>
<comment type="caution">
    <text evidence="1">The sequence shown here is derived from an EMBL/GenBank/DDBJ whole genome shotgun (WGS) entry which is preliminary data.</text>
</comment>
<dbReference type="Proteomes" id="UP001590951">
    <property type="component" value="Unassembled WGS sequence"/>
</dbReference>
<proteinExistence type="predicted"/>